<dbReference type="HOGENOM" id="CLU_000604_1_2_5"/>
<dbReference type="InterPro" id="IPR027417">
    <property type="entry name" value="P-loop_NTPase"/>
</dbReference>
<dbReference type="InterPro" id="IPR017871">
    <property type="entry name" value="ABC_transporter-like_CS"/>
</dbReference>
<dbReference type="GO" id="GO:0016887">
    <property type="term" value="F:ATP hydrolysis activity"/>
    <property type="evidence" value="ECO:0007669"/>
    <property type="project" value="InterPro"/>
</dbReference>
<dbReference type="RefSeq" id="WP_011713910.1">
    <property type="nucleotide sequence ID" value="NC_008576.1"/>
</dbReference>
<keyword evidence="6" id="KW-1185">Reference proteome</keyword>
<dbReference type="SUPFAM" id="SSF52540">
    <property type="entry name" value="P-loop containing nucleoside triphosphate hydrolases"/>
    <property type="match status" value="1"/>
</dbReference>
<dbReference type="GO" id="GO:0005524">
    <property type="term" value="F:ATP binding"/>
    <property type="evidence" value="ECO:0007669"/>
    <property type="project" value="UniProtKB-KW"/>
</dbReference>
<reference evidence="6" key="1">
    <citation type="journal article" date="2009" name="Appl. Environ. Microbiol.">
        <title>Complete genome sequence of the chemolithoautotrophic marine magnetotactic coccus strain MC-1.</title>
        <authorList>
            <person name="Schubbe S."/>
            <person name="Williams T.J."/>
            <person name="Xie G."/>
            <person name="Kiss H.E."/>
            <person name="Brettin T.S."/>
            <person name="Martinez D."/>
            <person name="Ross C.A."/>
            <person name="Schuler D."/>
            <person name="Cox B.L."/>
            <person name="Nealson K.H."/>
            <person name="Bazylinski D.A."/>
        </authorList>
    </citation>
    <scope>NUCLEOTIDE SEQUENCE [LARGE SCALE GENOMIC DNA]</scope>
    <source>
        <strain evidence="6">ATCC BAA-1437 / JCM 17883 / MC-1</strain>
    </source>
</reference>
<evidence type="ECO:0000259" key="4">
    <source>
        <dbReference type="PROSITE" id="PS50893"/>
    </source>
</evidence>
<dbReference type="SMART" id="SM00382">
    <property type="entry name" value="AAA"/>
    <property type="match status" value="1"/>
</dbReference>
<dbReference type="AlphaFoldDB" id="A0L9Z6"/>
<dbReference type="PANTHER" id="PTHR42711">
    <property type="entry name" value="ABC TRANSPORTER ATP-BINDING PROTEIN"/>
    <property type="match status" value="1"/>
</dbReference>
<dbReference type="PROSITE" id="PS50893">
    <property type="entry name" value="ABC_TRANSPORTER_2"/>
    <property type="match status" value="1"/>
</dbReference>
<dbReference type="InterPro" id="IPR050763">
    <property type="entry name" value="ABC_transporter_ATP-binding"/>
</dbReference>
<dbReference type="eggNOG" id="COG1131">
    <property type="taxonomic scope" value="Bacteria"/>
</dbReference>
<dbReference type="InterPro" id="IPR003439">
    <property type="entry name" value="ABC_transporter-like_ATP-bd"/>
</dbReference>
<dbReference type="Gene3D" id="3.40.50.300">
    <property type="entry name" value="P-loop containing nucleotide triphosphate hydrolases"/>
    <property type="match status" value="1"/>
</dbReference>
<feature type="domain" description="ABC transporter" evidence="4">
    <location>
        <begin position="8"/>
        <end position="237"/>
    </location>
</feature>
<reference evidence="5 6" key="2">
    <citation type="journal article" date="2012" name="Int. J. Syst. Evol. Microbiol.">
        <title>Magnetococcus marinus gen. nov., sp. nov., a marine, magnetotactic bacterium that represents a novel lineage (Magnetococcaceae fam. nov.; Magnetococcales ord. nov.) at the base of the Alphaproteobacteria.</title>
        <authorList>
            <person name="Bazylinski D.A."/>
            <person name="Williams T.J."/>
            <person name="Lefevre C.T."/>
            <person name="Berg R.J."/>
            <person name="Zhang C.L."/>
            <person name="Bowser S.S."/>
            <person name="Dean A.J."/>
            <person name="Beveridge T.J."/>
        </authorList>
    </citation>
    <scope>NUCLEOTIDE SEQUENCE [LARGE SCALE GENOMIC DNA]</scope>
    <source>
        <strain evidence="6">ATCC BAA-1437 / JCM 17883 / MC-1</strain>
    </source>
</reference>
<keyword evidence="1" id="KW-0813">Transport</keyword>
<dbReference type="Pfam" id="PF00005">
    <property type="entry name" value="ABC_tran"/>
    <property type="match status" value="1"/>
</dbReference>
<protein>
    <submittedName>
        <fullName evidence="5">ABC transporter related protein</fullName>
    </submittedName>
</protein>
<dbReference type="InterPro" id="IPR003593">
    <property type="entry name" value="AAA+_ATPase"/>
</dbReference>
<keyword evidence="2" id="KW-0547">Nucleotide-binding</keyword>
<evidence type="ECO:0000256" key="1">
    <source>
        <dbReference type="ARBA" id="ARBA00022448"/>
    </source>
</evidence>
<organism evidence="5 6">
    <name type="scientific">Magnetococcus marinus (strain ATCC BAA-1437 / JCM 17883 / MC-1)</name>
    <dbReference type="NCBI Taxonomy" id="156889"/>
    <lineage>
        <taxon>Bacteria</taxon>
        <taxon>Pseudomonadati</taxon>
        <taxon>Pseudomonadota</taxon>
        <taxon>Magnetococcia</taxon>
        <taxon>Magnetococcales</taxon>
        <taxon>Magnetococcaceae</taxon>
        <taxon>Magnetococcus</taxon>
    </lineage>
</organism>
<dbReference type="STRING" id="156889.Mmc1_2288"/>
<dbReference type="CDD" id="cd03263">
    <property type="entry name" value="ABC_subfamily_A"/>
    <property type="match status" value="1"/>
</dbReference>
<evidence type="ECO:0000313" key="6">
    <source>
        <dbReference type="Proteomes" id="UP000002586"/>
    </source>
</evidence>
<accession>A0L9Z6</accession>
<dbReference type="PROSITE" id="PS00211">
    <property type="entry name" value="ABC_TRANSPORTER_1"/>
    <property type="match status" value="1"/>
</dbReference>
<proteinExistence type="predicted"/>
<dbReference type="PANTHER" id="PTHR42711:SF15">
    <property type="entry name" value="ABC-TYPE MULTIDRUG TRANSPORT SYSTEM, ATPASE COMPONENT"/>
    <property type="match status" value="1"/>
</dbReference>
<dbReference type="KEGG" id="mgm:Mmc1_2288"/>
<dbReference type="EMBL" id="CP000471">
    <property type="protein sequence ID" value="ABK44789.1"/>
    <property type="molecule type" value="Genomic_DNA"/>
</dbReference>
<evidence type="ECO:0000313" key="5">
    <source>
        <dbReference type="EMBL" id="ABK44789.1"/>
    </source>
</evidence>
<dbReference type="OrthoDB" id="9778547at2"/>
<gene>
    <name evidence="5" type="ordered locus">Mmc1_2288</name>
</gene>
<dbReference type="Proteomes" id="UP000002586">
    <property type="component" value="Chromosome"/>
</dbReference>
<keyword evidence="3" id="KW-0067">ATP-binding</keyword>
<evidence type="ECO:0000256" key="2">
    <source>
        <dbReference type="ARBA" id="ARBA00022741"/>
    </source>
</evidence>
<name>A0L9Z6_MAGMM</name>
<sequence>MAGTAAALLVEGLVKRYKGGITALDGVDLRVEPGEVFAILGPNGAGKSTLINIVAQITTATAGAVAVFGTALQQDPLATKRLVGITPQEIALDPFFTVREVLVNHAGYYGFRDASAHVERLLERLGLAEHAHKRTRQLSGGMKRRLTVAKSLVHQPPLIILDEPTAGVDVALRRDLWAFVSELHQEGVTVILTTHYLEEAQALAGRVAIINHGRVVRCAPMSQLLNSFGGRRAAIQWQGGVAKPAQLPVGMQWDVAGEALSGTVDEQALPQLLAWAAEHGHGVRDLRLEPPRLEDVYLQLTAEG</sequence>
<evidence type="ECO:0000256" key="3">
    <source>
        <dbReference type="ARBA" id="ARBA00022840"/>
    </source>
</evidence>